<dbReference type="InterPro" id="IPR023346">
    <property type="entry name" value="Lysozyme-like_dom_sf"/>
</dbReference>
<accession>A0ABT8WB38</accession>
<keyword evidence="14" id="KW-1185">Reference proteome</keyword>
<evidence type="ECO:0000256" key="2">
    <source>
        <dbReference type="ARBA" id="ARBA00022519"/>
    </source>
</evidence>
<keyword evidence="10 11" id="KW-0961">Cell wall biogenesis/degradation</keyword>
<dbReference type="NCBIfam" id="TIGR02070">
    <property type="entry name" value="mono_pep_trsgly"/>
    <property type="match status" value="1"/>
</dbReference>
<dbReference type="SUPFAM" id="SSF53955">
    <property type="entry name" value="Lysozyme-like"/>
    <property type="match status" value="1"/>
</dbReference>
<evidence type="ECO:0000256" key="3">
    <source>
        <dbReference type="ARBA" id="ARBA00022676"/>
    </source>
</evidence>
<dbReference type="PANTHER" id="PTHR30400">
    <property type="entry name" value="MONOFUNCTIONAL BIOSYNTHETIC PEPTIDOGLYCAN TRANSGLYCOSYLASE"/>
    <property type="match status" value="1"/>
</dbReference>
<keyword evidence="9 11" id="KW-0472">Membrane</keyword>
<keyword evidence="6 11" id="KW-0133">Cell shape</keyword>
<feature type="domain" description="Glycosyl transferase family 51" evidence="12">
    <location>
        <begin position="55"/>
        <end position="218"/>
    </location>
</feature>
<evidence type="ECO:0000256" key="6">
    <source>
        <dbReference type="ARBA" id="ARBA00022960"/>
    </source>
</evidence>
<dbReference type="Gene3D" id="1.10.3810.10">
    <property type="entry name" value="Biosynthetic peptidoglycan transglycosylase-like"/>
    <property type="match status" value="1"/>
</dbReference>
<dbReference type="InterPro" id="IPR001264">
    <property type="entry name" value="Glyco_trans_51"/>
</dbReference>
<evidence type="ECO:0000256" key="1">
    <source>
        <dbReference type="ARBA" id="ARBA00022475"/>
    </source>
</evidence>
<keyword evidence="1 11" id="KW-1003">Cell membrane</keyword>
<gene>
    <name evidence="11 13" type="primary">mtgA</name>
    <name evidence="13" type="ORF">Q4Q35_11155</name>
</gene>
<name>A0ABT8WB38_9FLAO</name>
<evidence type="ECO:0000256" key="5">
    <source>
        <dbReference type="ARBA" id="ARBA00022692"/>
    </source>
</evidence>
<dbReference type="RefSeq" id="WP_303278054.1">
    <property type="nucleotide sequence ID" value="NZ_JAUOEK010000119.1"/>
</dbReference>
<feature type="transmembrane region" description="Helical" evidence="11">
    <location>
        <begin position="12"/>
        <end position="30"/>
    </location>
</feature>
<proteinExistence type="inferred from homology"/>
<comment type="similarity">
    <text evidence="11">Belongs to the glycosyltransferase 51 family.</text>
</comment>
<evidence type="ECO:0000256" key="4">
    <source>
        <dbReference type="ARBA" id="ARBA00022679"/>
    </source>
</evidence>
<reference evidence="13" key="1">
    <citation type="submission" date="2023-07" db="EMBL/GenBank/DDBJ databases">
        <title>Two novel species in the genus Flavivirga.</title>
        <authorList>
            <person name="Kwon K."/>
        </authorList>
    </citation>
    <scope>NUCLEOTIDE SEQUENCE</scope>
    <source>
        <strain evidence="13">KCTC 52353</strain>
    </source>
</reference>
<evidence type="ECO:0000256" key="11">
    <source>
        <dbReference type="HAMAP-Rule" id="MF_00766"/>
    </source>
</evidence>
<evidence type="ECO:0000313" key="13">
    <source>
        <dbReference type="EMBL" id="MDO5970363.1"/>
    </source>
</evidence>
<comment type="function">
    <text evidence="11">Peptidoglycan polymerase that catalyzes glycan chain elongation from lipid-linked precursors.</text>
</comment>
<dbReference type="InterPro" id="IPR036950">
    <property type="entry name" value="PBP_transglycosylase"/>
</dbReference>
<evidence type="ECO:0000313" key="14">
    <source>
        <dbReference type="Proteomes" id="UP001176883"/>
    </source>
</evidence>
<keyword evidence="3 11" id="KW-0328">Glycosyltransferase</keyword>
<dbReference type="HAMAP" id="MF_00766">
    <property type="entry name" value="PGT_MtgA"/>
    <property type="match status" value="1"/>
</dbReference>
<comment type="subcellular location">
    <subcellularLocation>
        <location evidence="11">Cell membrane</location>
        <topology evidence="11">Single-pass membrane protein</topology>
    </subcellularLocation>
</comment>
<comment type="pathway">
    <text evidence="11">Cell wall biogenesis; peptidoglycan biosynthesis.</text>
</comment>
<dbReference type="Pfam" id="PF00912">
    <property type="entry name" value="Transgly"/>
    <property type="match status" value="1"/>
</dbReference>
<organism evidence="13 14">
    <name type="scientific">Flavivirga aquimarina</name>
    <dbReference type="NCBI Taxonomy" id="2027862"/>
    <lineage>
        <taxon>Bacteria</taxon>
        <taxon>Pseudomonadati</taxon>
        <taxon>Bacteroidota</taxon>
        <taxon>Flavobacteriia</taxon>
        <taxon>Flavobacteriales</taxon>
        <taxon>Flavobacteriaceae</taxon>
        <taxon>Flavivirga</taxon>
    </lineage>
</organism>
<evidence type="ECO:0000256" key="9">
    <source>
        <dbReference type="ARBA" id="ARBA00023136"/>
    </source>
</evidence>
<keyword evidence="4 11" id="KW-0808">Transferase</keyword>
<comment type="catalytic activity">
    <reaction evidence="11">
        <text>[GlcNAc-(1-&gt;4)-Mur2Ac(oyl-L-Ala-gamma-D-Glu-L-Lys-D-Ala-D-Ala)](n)-di-trans,octa-cis-undecaprenyl diphosphate + beta-D-GlcNAc-(1-&gt;4)-Mur2Ac(oyl-L-Ala-gamma-D-Glu-L-Lys-D-Ala-D-Ala)-di-trans,octa-cis-undecaprenyl diphosphate = [GlcNAc-(1-&gt;4)-Mur2Ac(oyl-L-Ala-gamma-D-Glu-L-Lys-D-Ala-D-Ala)](n+1)-di-trans,octa-cis-undecaprenyl diphosphate + di-trans,octa-cis-undecaprenyl diphosphate + H(+)</text>
        <dbReference type="Rhea" id="RHEA:23708"/>
        <dbReference type="Rhea" id="RHEA-COMP:9602"/>
        <dbReference type="Rhea" id="RHEA-COMP:9603"/>
        <dbReference type="ChEBI" id="CHEBI:15378"/>
        <dbReference type="ChEBI" id="CHEBI:58405"/>
        <dbReference type="ChEBI" id="CHEBI:60033"/>
        <dbReference type="ChEBI" id="CHEBI:78435"/>
        <dbReference type="EC" id="2.4.99.28"/>
    </reaction>
</comment>
<dbReference type="PANTHER" id="PTHR30400:SF0">
    <property type="entry name" value="BIOSYNTHETIC PEPTIDOGLYCAN TRANSGLYCOSYLASE"/>
    <property type="match status" value="1"/>
</dbReference>
<comment type="caution">
    <text evidence="13">The sequence shown here is derived from an EMBL/GenBank/DDBJ whole genome shotgun (WGS) entry which is preliminary data.</text>
</comment>
<keyword evidence="8 11" id="KW-1133">Transmembrane helix</keyword>
<keyword evidence="7 11" id="KW-0573">Peptidoglycan synthesis</keyword>
<evidence type="ECO:0000256" key="10">
    <source>
        <dbReference type="ARBA" id="ARBA00023316"/>
    </source>
</evidence>
<keyword evidence="2" id="KW-0997">Cell inner membrane</keyword>
<dbReference type="EC" id="2.4.99.28" evidence="11"/>
<sequence>MIKRFFKFIFKIVLWFVILSIGLVFLYKWVSVPITPLMILRHFEKSDIKKETLWKHDWVSIDAISKNLQLAVICSEDQNFLTHNGFDIKAIEKAYKHNKKGKKLKGASTISQQTAKNVFLWPQRSWLRKGLEVYFTFLIEKVWSKERIIEVYLNSIEMGHGIYGAEAASQYWFKKPASKLWQLEAAAIAAILPNPRTYKANPASHYIQTRKVWIVKQMSYFGPLDYTKHDGKPFEN</sequence>
<keyword evidence="5 11" id="KW-0812">Transmembrane</keyword>
<dbReference type="Proteomes" id="UP001176883">
    <property type="component" value="Unassembled WGS sequence"/>
</dbReference>
<dbReference type="GO" id="GO:0016757">
    <property type="term" value="F:glycosyltransferase activity"/>
    <property type="evidence" value="ECO:0007669"/>
    <property type="project" value="UniProtKB-KW"/>
</dbReference>
<dbReference type="EMBL" id="JAUOEK010000119">
    <property type="protein sequence ID" value="MDO5970363.1"/>
    <property type="molecule type" value="Genomic_DNA"/>
</dbReference>
<dbReference type="InterPro" id="IPR011812">
    <property type="entry name" value="Pep_trsgly"/>
</dbReference>
<protein>
    <recommendedName>
        <fullName evidence="11">Biosynthetic peptidoglycan transglycosylase</fullName>
        <ecNumber evidence="11">2.4.99.28</ecNumber>
    </recommendedName>
    <alternativeName>
        <fullName evidence="11">Glycan polymerase</fullName>
    </alternativeName>
    <alternativeName>
        <fullName evidence="11">Peptidoglycan glycosyltransferase MtgA</fullName>
        <shortName evidence="11">PGT</shortName>
    </alternativeName>
</protein>
<evidence type="ECO:0000259" key="12">
    <source>
        <dbReference type="Pfam" id="PF00912"/>
    </source>
</evidence>
<evidence type="ECO:0000256" key="7">
    <source>
        <dbReference type="ARBA" id="ARBA00022984"/>
    </source>
</evidence>
<evidence type="ECO:0000256" key="8">
    <source>
        <dbReference type="ARBA" id="ARBA00022989"/>
    </source>
</evidence>